<evidence type="ECO:0000313" key="3">
    <source>
        <dbReference type="Proteomes" id="UP000256645"/>
    </source>
</evidence>
<accession>A0A3D8SEI7</accession>
<feature type="compositionally biased region" description="Basic residues" evidence="1">
    <location>
        <begin position="1"/>
        <end position="11"/>
    </location>
</feature>
<organism evidence="2 3">
    <name type="scientific">Coleophoma cylindrospora</name>
    <dbReference type="NCBI Taxonomy" id="1849047"/>
    <lineage>
        <taxon>Eukaryota</taxon>
        <taxon>Fungi</taxon>
        <taxon>Dikarya</taxon>
        <taxon>Ascomycota</taxon>
        <taxon>Pezizomycotina</taxon>
        <taxon>Leotiomycetes</taxon>
        <taxon>Helotiales</taxon>
        <taxon>Dermateaceae</taxon>
        <taxon>Coleophoma</taxon>
    </lineage>
</organism>
<feature type="compositionally biased region" description="Basic and acidic residues" evidence="1">
    <location>
        <begin position="16"/>
        <end position="28"/>
    </location>
</feature>
<dbReference type="InterPro" id="IPR027973">
    <property type="entry name" value="FSAF1-like"/>
</dbReference>
<reference evidence="2 3" key="1">
    <citation type="journal article" date="2018" name="IMA Fungus">
        <title>IMA Genome-F 9: Draft genome sequence of Annulohypoxylon stygium, Aspergillus mulundensis, Berkeleyomyces basicola (syn. Thielaviopsis basicola), Ceratocystis smalleyi, two Cercospora beticola strains, Coleophoma cylindrospora, Fusarium fracticaudum, Phialophora cf. hyalina, and Morchella septimelata.</title>
        <authorList>
            <person name="Wingfield B.D."/>
            <person name="Bills G.F."/>
            <person name="Dong Y."/>
            <person name="Huang W."/>
            <person name="Nel W.J."/>
            <person name="Swalarsk-Parry B.S."/>
            <person name="Vaghefi N."/>
            <person name="Wilken P.M."/>
            <person name="An Z."/>
            <person name="de Beer Z.W."/>
            <person name="De Vos L."/>
            <person name="Chen L."/>
            <person name="Duong T.A."/>
            <person name="Gao Y."/>
            <person name="Hammerbacher A."/>
            <person name="Kikkert J.R."/>
            <person name="Li Y."/>
            <person name="Li H."/>
            <person name="Li K."/>
            <person name="Li Q."/>
            <person name="Liu X."/>
            <person name="Ma X."/>
            <person name="Naidoo K."/>
            <person name="Pethybridge S.J."/>
            <person name="Sun J."/>
            <person name="Steenkamp E.T."/>
            <person name="van der Nest M.A."/>
            <person name="van Wyk S."/>
            <person name="Wingfield M.J."/>
            <person name="Xiong C."/>
            <person name="Yue Q."/>
            <person name="Zhang X."/>
        </authorList>
    </citation>
    <scope>NUCLEOTIDE SEQUENCE [LARGE SCALE GENOMIC DNA]</scope>
    <source>
        <strain evidence="2 3">BP6252</strain>
    </source>
</reference>
<feature type="compositionally biased region" description="Basic and acidic residues" evidence="1">
    <location>
        <begin position="262"/>
        <end position="273"/>
    </location>
</feature>
<feature type="region of interest" description="Disordered" evidence="1">
    <location>
        <begin position="51"/>
        <end position="102"/>
    </location>
</feature>
<feature type="compositionally biased region" description="Polar residues" evidence="1">
    <location>
        <begin position="306"/>
        <end position="319"/>
    </location>
</feature>
<sequence length="326" mass="35862">MAANLGKRKRQATGEATEKPRKSKREASEELDSALEDAQAIFRRHFEAQFKPLPEVKKAAKPIEAAPEEEESQEDESEWDGLSDEEETGVQVVEHTDAQSRMAAMSKEELKAFMSSKVPKSAPEVSLLRDKAGTAIPDDDDSEAANLKKDLALQRLLAESHLLESSSNTTVSGKNRHKATDMRIQALGSKTSILKQEKMPMLHRKGIIAKQTDRETTRRKEAKENGIILEKAKNDKKRDGKRDRGVGAPGVGKFSGGTLKLSKKDIFDIEGPKKSSAGRGGRGARNRDGLGLSFEKVRTRPAQPGSEPTYQQSVNSRPEITSGFML</sequence>
<dbReference type="Pfam" id="PF15375">
    <property type="entry name" value="FSAF1"/>
    <property type="match status" value="1"/>
</dbReference>
<dbReference type="PANTHER" id="PTHR28096">
    <property type="entry name" value="PROTEIN FAF1"/>
    <property type="match status" value="1"/>
</dbReference>
<feature type="region of interest" description="Disordered" evidence="1">
    <location>
        <begin position="1"/>
        <end position="33"/>
    </location>
</feature>
<dbReference type="InterPro" id="IPR053030">
    <property type="entry name" value="Ribosomal_biogenesis_FAF1-like"/>
</dbReference>
<evidence type="ECO:0000313" key="2">
    <source>
        <dbReference type="EMBL" id="RDW84739.1"/>
    </source>
</evidence>
<dbReference type="PANTHER" id="PTHR28096:SF1">
    <property type="entry name" value="PROTEIN FAF1"/>
    <property type="match status" value="1"/>
</dbReference>
<dbReference type="STRING" id="1849047.A0A3D8SEI7"/>
<dbReference type="GO" id="GO:0000462">
    <property type="term" value="P:maturation of SSU-rRNA from tricistronic rRNA transcript (SSU-rRNA, 5.8S rRNA, LSU-rRNA)"/>
    <property type="evidence" value="ECO:0007669"/>
    <property type="project" value="TreeGrafter"/>
</dbReference>
<evidence type="ECO:0000256" key="1">
    <source>
        <dbReference type="SAM" id="MobiDB-lite"/>
    </source>
</evidence>
<feature type="compositionally biased region" description="Basic and acidic residues" evidence="1">
    <location>
        <begin position="211"/>
        <end position="245"/>
    </location>
</feature>
<keyword evidence="3" id="KW-1185">Reference proteome</keyword>
<gene>
    <name evidence="2" type="ORF">BP6252_02329</name>
</gene>
<dbReference type="EMBL" id="PDLM01000002">
    <property type="protein sequence ID" value="RDW84739.1"/>
    <property type="molecule type" value="Genomic_DNA"/>
</dbReference>
<dbReference type="Proteomes" id="UP000256645">
    <property type="component" value="Unassembled WGS sequence"/>
</dbReference>
<feature type="region of interest" description="Disordered" evidence="1">
    <location>
        <begin position="165"/>
        <end position="326"/>
    </location>
</feature>
<proteinExistence type="predicted"/>
<feature type="compositionally biased region" description="Acidic residues" evidence="1">
    <location>
        <begin position="66"/>
        <end position="88"/>
    </location>
</feature>
<dbReference type="OrthoDB" id="5556956at2759"/>
<dbReference type="GO" id="GO:0005730">
    <property type="term" value="C:nucleolus"/>
    <property type="evidence" value="ECO:0007669"/>
    <property type="project" value="TreeGrafter"/>
</dbReference>
<comment type="caution">
    <text evidence="2">The sequence shown here is derived from an EMBL/GenBank/DDBJ whole genome shotgun (WGS) entry which is preliminary data.</text>
</comment>
<name>A0A3D8SEI7_9HELO</name>
<protein>
    <submittedName>
        <fullName evidence="2">Uncharacterized protein</fullName>
    </submittedName>
</protein>
<dbReference type="AlphaFoldDB" id="A0A3D8SEI7"/>